<sequence>MPVDDSTSKRFWAKVCKDGPTILHMETPCWMWTAARHSKGYGIFGIAKKTTRAHRLAFAWAGGDARDLLVLHDCDNPSCVNPSHLRAGTAADNSRDSSARNRTRCPITNEDAMNIRLRAERGETGAGMAREYGVLPQTISGIIHGRVKLFAGGPIRRWSVCVRHGGGFAMPDADVRNIRERASRGERAGVLAEEFGVSRTYVRRIIRGTSRKGAGGPLGRRLK</sequence>
<name>A0A0F7LAE0_9VIRU</name>
<organism evidence="2">
    <name type="scientific">uncultured marine virus</name>
    <dbReference type="NCBI Taxonomy" id="186617"/>
    <lineage>
        <taxon>Viruses</taxon>
        <taxon>environmental samples</taxon>
    </lineage>
</organism>
<reference evidence="2" key="1">
    <citation type="journal article" date="2015" name="Front. Microbiol.">
        <title>Combining genomic sequencing methods to explore viral diversity and reveal potential virus-host interactions.</title>
        <authorList>
            <person name="Chow C.E."/>
            <person name="Winget D.M."/>
            <person name="White R.A.III."/>
            <person name="Hallam S.J."/>
            <person name="Suttle C.A."/>
        </authorList>
    </citation>
    <scope>NUCLEOTIDE SEQUENCE</scope>
    <source>
        <strain evidence="2">Oxic1_6</strain>
    </source>
</reference>
<dbReference type="InterPro" id="IPR003615">
    <property type="entry name" value="HNH_nuc"/>
</dbReference>
<dbReference type="InterPro" id="IPR044925">
    <property type="entry name" value="His-Me_finger_sf"/>
</dbReference>
<accession>A0A0F7LAE0</accession>
<protein>
    <submittedName>
        <fullName evidence="2">Putative bacteriophage t7-related protein</fullName>
    </submittedName>
</protein>
<dbReference type="Gene3D" id="3.90.75.10">
    <property type="entry name" value="Homing Intron 3 (I-ppo) Encoded Endonuclease, Chain A"/>
    <property type="match status" value="1"/>
</dbReference>
<dbReference type="SUPFAM" id="SSF54060">
    <property type="entry name" value="His-Me finger endonucleases"/>
    <property type="match status" value="1"/>
</dbReference>
<feature type="domain" description="HNH nuclease" evidence="1">
    <location>
        <begin position="53"/>
        <end position="95"/>
    </location>
</feature>
<dbReference type="Pfam" id="PF13392">
    <property type="entry name" value="HNH_3"/>
    <property type="match status" value="1"/>
</dbReference>
<reference evidence="2" key="2">
    <citation type="submission" date="2015-03" db="EMBL/GenBank/DDBJ databases">
        <authorList>
            <person name="Chow C.-E.T."/>
            <person name="Winget D.M."/>
            <person name="White R.A.III."/>
            <person name="Hallam S.J."/>
            <person name="Suttle C.A."/>
        </authorList>
    </citation>
    <scope>NUCLEOTIDE SEQUENCE</scope>
    <source>
        <strain evidence="2">Oxic1_6</strain>
    </source>
</reference>
<dbReference type="EMBL" id="KR029601">
    <property type="protein sequence ID" value="AKH48056.1"/>
    <property type="molecule type" value="Genomic_DNA"/>
</dbReference>
<evidence type="ECO:0000259" key="1">
    <source>
        <dbReference type="Pfam" id="PF13392"/>
    </source>
</evidence>
<evidence type="ECO:0000313" key="2">
    <source>
        <dbReference type="EMBL" id="AKH48056.1"/>
    </source>
</evidence>
<proteinExistence type="predicted"/>
<dbReference type="GO" id="GO:0004519">
    <property type="term" value="F:endonuclease activity"/>
    <property type="evidence" value="ECO:0007669"/>
    <property type="project" value="InterPro"/>
</dbReference>
<dbReference type="InterPro" id="IPR044930">
    <property type="entry name" value="Homing_endonuclease_His-Me"/>
</dbReference>